<dbReference type="PANTHER" id="PTHR46460">
    <property type="entry name" value="METHYLATED-DNA--PROTEIN-CYSTEINE METHYLTRANSFERASE"/>
    <property type="match status" value="1"/>
</dbReference>
<sequence>MFKSISSVCCVKGLLIISSLPIHIQSMMKSIIPCKLTWVTLDSPLGRIKVSGCEEGVHDISIQADTRLTEGTKTGSSDCTVQEGQEALSGQLQVCTDWLRAYFREPQVAEKLPMPCFHHPVFQEESFTSRVLHVLQRDIRLGETVSYKRLAEMSGNINAVRAVGGAMRRNPVQGQSIESMMDCGPARPPAALHGNSQREEGGQAARPVDLDGFFRKAKADSGLL</sequence>
<dbReference type="CDD" id="cd06445">
    <property type="entry name" value="ATase"/>
    <property type="match status" value="1"/>
</dbReference>
<dbReference type="GO" id="GO:0006281">
    <property type="term" value="P:DNA repair"/>
    <property type="evidence" value="ECO:0007669"/>
    <property type="project" value="InterPro"/>
</dbReference>
<dbReference type="GO" id="GO:0005654">
    <property type="term" value="C:nucleoplasm"/>
    <property type="evidence" value="ECO:0007669"/>
    <property type="project" value="TreeGrafter"/>
</dbReference>
<dbReference type="PANTHER" id="PTHR46460:SF1">
    <property type="entry name" value="METHYLATED-DNA--PROTEIN-CYSTEINE METHYLTRANSFERASE"/>
    <property type="match status" value="1"/>
</dbReference>
<dbReference type="Proteomes" id="UP000694397">
    <property type="component" value="Chromosome 4"/>
</dbReference>
<evidence type="ECO:0000256" key="4">
    <source>
        <dbReference type="SAM" id="MobiDB-lite"/>
    </source>
</evidence>
<dbReference type="FunFam" id="3.30.160.70:FF:000001">
    <property type="entry name" value="Methylated-DNA--protein-cysteine methyltransferase"/>
    <property type="match status" value="1"/>
</dbReference>
<name>A0A8C9V1W7_SCLFO</name>
<dbReference type="Gene3D" id="3.30.160.70">
    <property type="entry name" value="Methylated DNA-protein cysteine methyltransferase domain"/>
    <property type="match status" value="1"/>
</dbReference>
<proteinExistence type="inferred from homology"/>
<dbReference type="Ensembl" id="ENSSFOT00015016330.2">
    <property type="protein sequence ID" value="ENSSFOP00015016144.2"/>
    <property type="gene ID" value="ENSSFOG00015010411.2"/>
</dbReference>
<reference evidence="7 8" key="1">
    <citation type="submission" date="2019-04" db="EMBL/GenBank/DDBJ databases">
        <authorList>
            <consortium name="Wellcome Sanger Institute Data Sharing"/>
        </authorList>
    </citation>
    <scope>NUCLEOTIDE SEQUENCE [LARGE SCALE GENOMIC DNA]</scope>
</reference>
<feature type="domain" description="Methylated-DNA-[protein]-cysteine S-methyltransferase DNA binding" evidence="5">
    <location>
        <begin position="127"/>
        <end position="173"/>
    </location>
</feature>
<reference evidence="7" key="2">
    <citation type="submission" date="2025-08" db="UniProtKB">
        <authorList>
            <consortium name="Ensembl"/>
        </authorList>
    </citation>
    <scope>IDENTIFICATION</scope>
</reference>
<reference evidence="7" key="3">
    <citation type="submission" date="2025-09" db="UniProtKB">
        <authorList>
            <consortium name="Ensembl"/>
        </authorList>
    </citation>
    <scope>IDENTIFICATION</scope>
</reference>
<evidence type="ECO:0000313" key="7">
    <source>
        <dbReference type="Ensembl" id="ENSSFOP00015016144.2"/>
    </source>
</evidence>
<dbReference type="InterPro" id="IPR008332">
    <property type="entry name" value="MethylG_MeTrfase_N"/>
</dbReference>
<keyword evidence="8" id="KW-1185">Reference proteome</keyword>
<accession>A0A8C9V1W7</accession>
<evidence type="ECO:0000256" key="1">
    <source>
        <dbReference type="ARBA" id="ARBA00008711"/>
    </source>
</evidence>
<gene>
    <name evidence="7" type="primary">MGMT</name>
</gene>
<organism evidence="7 8">
    <name type="scientific">Scleropages formosus</name>
    <name type="common">Asian bonytongue</name>
    <name type="synonym">Osteoglossum formosum</name>
    <dbReference type="NCBI Taxonomy" id="113540"/>
    <lineage>
        <taxon>Eukaryota</taxon>
        <taxon>Metazoa</taxon>
        <taxon>Chordata</taxon>
        <taxon>Craniata</taxon>
        <taxon>Vertebrata</taxon>
        <taxon>Euteleostomi</taxon>
        <taxon>Actinopterygii</taxon>
        <taxon>Neopterygii</taxon>
        <taxon>Teleostei</taxon>
        <taxon>Osteoglossocephala</taxon>
        <taxon>Osteoglossomorpha</taxon>
        <taxon>Osteoglossiformes</taxon>
        <taxon>Osteoglossidae</taxon>
        <taxon>Scleropages</taxon>
    </lineage>
</organism>
<comment type="similarity">
    <text evidence="1">Belongs to the MGMT family.</text>
</comment>
<protein>
    <recommendedName>
        <fullName evidence="2">Methylated-DNA--protein-cysteine methyltransferase</fullName>
    </recommendedName>
</protein>
<evidence type="ECO:0000256" key="3">
    <source>
        <dbReference type="ARBA" id="ARBA00022763"/>
    </source>
</evidence>
<dbReference type="InterPro" id="IPR036217">
    <property type="entry name" value="MethylDNA_cys_MeTrfase_DNAb"/>
</dbReference>
<evidence type="ECO:0000259" key="6">
    <source>
        <dbReference type="Pfam" id="PF02870"/>
    </source>
</evidence>
<dbReference type="GeneTree" id="ENSGT00390000015799"/>
<feature type="domain" description="Methylguanine DNA methyltransferase ribonuclease-like" evidence="6">
    <location>
        <begin position="38"/>
        <end position="105"/>
    </location>
</feature>
<dbReference type="Pfam" id="PF01035">
    <property type="entry name" value="DNA_binding_1"/>
    <property type="match status" value="1"/>
</dbReference>
<dbReference type="InterPro" id="IPR036631">
    <property type="entry name" value="MGMT_N_sf"/>
</dbReference>
<dbReference type="InterPro" id="IPR014048">
    <property type="entry name" value="MethylDNA_cys_MeTrfase_DNA-bd"/>
</dbReference>
<keyword evidence="3" id="KW-0227">DNA damage</keyword>
<evidence type="ECO:0000256" key="2">
    <source>
        <dbReference type="ARBA" id="ARBA00015377"/>
    </source>
</evidence>
<evidence type="ECO:0000313" key="8">
    <source>
        <dbReference type="Proteomes" id="UP000694397"/>
    </source>
</evidence>
<feature type="region of interest" description="Disordered" evidence="4">
    <location>
        <begin position="184"/>
        <end position="208"/>
    </location>
</feature>
<dbReference type="InterPro" id="IPR036388">
    <property type="entry name" value="WH-like_DNA-bd_sf"/>
</dbReference>
<dbReference type="GO" id="GO:0003908">
    <property type="term" value="F:methylated-DNA-[protein]-cysteine S-methyltransferase activity"/>
    <property type="evidence" value="ECO:0007669"/>
    <property type="project" value="InterPro"/>
</dbReference>
<dbReference type="SUPFAM" id="SSF46767">
    <property type="entry name" value="Methylated DNA-protein cysteine methyltransferase, C-terminal domain"/>
    <property type="match status" value="1"/>
</dbReference>
<dbReference type="Gene3D" id="1.10.10.10">
    <property type="entry name" value="Winged helix-like DNA-binding domain superfamily/Winged helix DNA-binding domain"/>
    <property type="match status" value="1"/>
</dbReference>
<dbReference type="SUPFAM" id="SSF53155">
    <property type="entry name" value="Methylated DNA-protein cysteine methyltransferase domain"/>
    <property type="match status" value="1"/>
</dbReference>
<evidence type="ECO:0000259" key="5">
    <source>
        <dbReference type="Pfam" id="PF01035"/>
    </source>
</evidence>
<dbReference type="Pfam" id="PF02870">
    <property type="entry name" value="Methyltransf_1N"/>
    <property type="match status" value="1"/>
</dbReference>
<dbReference type="AlphaFoldDB" id="A0A8C9V1W7"/>
<dbReference type="OrthoDB" id="1907495at2759"/>